<dbReference type="Proteomes" id="UP001302329">
    <property type="component" value="Unassembled WGS sequence"/>
</dbReference>
<evidence type="ECO:0000313" key="4">
    <source>
        <dbReference type="Proteomes" id="UP001302329"/>
    </source>
</evidence>
<evidence type="ECO:0000313" key="3">
    <source>
        <dbReference type="EMBL" id="MEA5443226.1"/>
    </source>
</evidence>
<reference evidence="3 4" key="1">
    <citation type="submission" date="2023-12" db="EMBL/GenBank/DDBJ databases">
        <title>Baltic Sea Cyanobacteria.</title>
        <authorList>
            <person name="Delbaje E."/>
            <person name="Fewer D.P."/>
            <person name="Shishido T.K."/>
        </authorList>
    </citation>
    <scope>NUCLEOTIDE SEQUENCE [LARGE SCALE GENOMIC DNA]</scope>
    <source>
        <strain evidence="3 4">UHCC 0281</strain>
    </source>
</reference>
<sequence length="138" mass="15317">MRTCLHLLLAASLVPLLLPLPAPAAEVCTPSESSVAETRCVMEALQAKDRELEKALVRVASEARQVPSETFQTLWRDNLTGFYKTSADPNEQARAFRAERRKVCAYAKSVSFQGTGYGIFTTRCELALTQTLLEQLRP</sequence>
<dbReference type="EMBL" id="JAYGHY010000041">
    <property type="protein sequence ID" value="MEA5443226.1"/>
    <property type="molecule type" value="Genomic_DNA"/>
</dbReference>
<evidence type="ECO:0000256" key="1">
    <source>
        <dbReference type="SAM" id="SignalP"/>
    </source>
</evidence>
<organism evidence="3 4">
    <name type="scientific">Cyanobium gracile UHCC 0281</name>
    <dbReference type="NCBI Taxonomy" id="3110309"/>
    <lineage>
        <taxon>Bacteria</taxon>
        <taxon>Bacillati</taxon>
        <taxon>Cyanobacteriota</taxon>
        <taxon>Cyanophyceae</taxon>
        <taxon>Synechococcales</taxon>
        <taxon>Prochlorococcaceae</taxon>
        <taxon>Cyanobium</taxon>
    </lineage>
</organism>
<comment type="caution">
    <text evidence="3">The sequence shown here is derived from an EMBL/GenBank/DDBJ whole genome shotgun (WGS) entry which is preliminary data.</text>
</comment>
<proteinExistence type="predicted"/>
<feature type="chain" id="PRO_5045608835" evidence="1">
    <location>
        <begin position="25"/>
        <end position="138"/>
    </location>
</feature>
<name>A0ABU5SXH1_9CYAN</name>
<feature type="domain" description="Lysozyme inhibitor LprI-like N-terminal" evidence="2">
    <location>
        <begin position="28"/>
        <end position="136"/>
    </location>
</feature>
<gene>
    <name evidence="3" type="ORF">VB739_11745</name>
</gene>
<feature type="signal peptide" evidence="1">
    <location>
        <begin position="1"/>
        <end position="24"/>
    </location>
</feature>
<dbReference type="Pfam" id="PF07007">
    <property type="entry name" value="LprI"/>
    <property type="match status" value="1"/>
</dbReference>
<keyword evidence="4" id="KW-1185">Reference proteome</keyword>
<protein>
    <submittedName>
        <fullName evidence="3">Lysozyme inhibitor LprI family protein</fullName>
    </submittedName>
</protein>
<keyword evidence="1" id="KW-0732">Signal</keyword>
<evidence type="ECO:0000259" key="2">
    <source>
        <dbReference type="Pfam" id="PF07007"/>
    </source>
</evidence>
<dbReference type="RefSeq" id="WP_323357232.1">
    <property type="nucleotide sequence ID" value="NZ_JAYGHY010000041.1"/>
</dbReference>
<dbReference type="Gene3D" id="1.20.1270.180">
    <property type="match status" value="1"/>
</dbReference>
<accession>A0ABU5SXH1</accession>
<dbReference type="InterPro" id="IPR009739">
    <property type="entry name" value="LprI-like_N"/>
</dbReference>